<dbReference type="InterPro" id="IPR032675">
    <property type="entry name" value="LRR_dom_sf"/>
</dbReference>
<name>A0A0E0KXW9_ORYPU</name>
<dbReference type="InterPro" id="IPR001611">
    <property type="entry name" value="Leu-rich_rpt"/>
</dbReference>
<dbReference type="Pfam" id="PF00560">
    <property type="entry name" value="LRR_1"/>
    <property type="match status" value="2"/>
</dbReference>
<keyword evidence="9" id="KW-0325">Glycoprotein</keyword>
<keyword evidence="5" id="KW-0677">Repeat</keyword>
<evidence type="ECO:0008006" key="12">
    <source>
        <dbReference type="Google" id="ProtNLM"/>
    </source>
</evidence>
<evidence type="ECO:0000256" key="3">
    <source>
        <dbReference type="ARBA" id="ARBA00022692"/>
    </source>
</evidence>
<evidence type="ECO:0000313" key="10">
    <source>
        <dbReference type="EnsemblPlants" id="OPUNC05G01450.1"/>
    </source>
</evidence>
<keyword evidence="3" id="KW-0812">Transmembrane</keyword>
<protein>
    <recommendedName>
        <fullName evidence="12">Leucine-rich repeat-containing N-terminal plant-type domain-containing protein</fullName>
    </recommendedName>
</protein>
<evidence type="ECO:0000313" key="11">
    <source>
        <dbReference type="Proteomes" id="UP000026962"/>
    </source>
</evidence>
<keyword evidence="11" id="KW-1185">Reference proteome</keyword>
<dbReference type="Gene3D" id="3.80.10.10">
    <property type="entry name" value="Ribonuclease Inhibitor"/>
    <property type="match status" value="1"/>
</dbReference>
<comment type="subcellular location">
    <subcellularLocation>
        <location evidence="1">Membrane</location>
        <topology evidence="1">Single-pass membrane protein</topology>
    </subcellularLocation>
</comment>
<dbReference type="Proteomes" id="UP000026962">
    <property type="component" value="Chromosome 5"/>
</dbReference>
<keyword evidence="8" id="KW-0675">Receptor</keyword>
<evidence type="ECO:0000256" key="1">
    <source>
        <dbReference type="ARBA" id="ARBA00004167"/>
    </source>
</evidence>
<evidence type="ECO:0000256" key="4">
    <source>
        <dbReference type="ARBA" id="ARBA00022729"/>
    </source>
</evidence>
<sequence length="323" mass="35135">MKLNGTFPAAIGKLTMLVNLQIAYNGLTSPLPSLAKLDQLQSLRIEGSTFAGPGLVPADFFTGLGTMSYVNLGNNPFSAWSFPDSLQLAKPPLINFSVDSCILTGRIPQFLATFAQRTFMSLANNKITGTVPVSLGLAPPVVLCLQNQTLFGTIEFAANLGNVQTLRLDGNNFNGRLPDFSNLTELEEIYLNNNKFTRLVPTSLLNLGKLTKVTLSENLLQGPVSSFSSKLTDVNNAPVTNSYCLPSIGDCDPRVIVLLLGTSSVRFPRVVGVLIYQRWHKPMTREVIEVEMIQVPWNPLASPGLQITFEIVERATGGFNDTN</sequence>
<dbReference type="InterPro" id="IPR052422">
    <property type="entry name" value="Auxin_Ser/Thr_Kinase"/>
</dbReference>
<keyword evidence="4" id="KW-0732">Signal</keyword>
<evidence type="ECO:0000256" key="8">
    <source>
        <dbReference type="ARBA" id="ARBA00023170"/>
    </source>
</evidence>
<proteinExistence type="predicted"/>
<dbReference type="EnsemblPlants" id="OPUNC05G01450.1">
    <property type="protein sequence ID" value="OPUNC05G01450.1"/>
    <property type="gene ID" value="OPUNC05G01450"/>
</dbReference>
<reference evidence="10" key="2">
    <citation type="submission" date="2018-05" db="EMBL/GenBank/DDBJ databases">
        <title>OpunRS2 (Oryza punctata Reference Sequence Version 2).</title>
        <authorList>
            <person name="Zhang J."/>
            <person name="Kudrna D."/>
            <person name="Lee S."/>
            <person name="Talag J."/>
            <person name="Welchert J."/>
            <person name="Wing R.A."/>
        </authorList>
    </citation>
    <scope>NUCLEOTIDE SEQUENCE [LARGE SCALE GENOMIC DNA]</scope>
</reference>
<dbReference type="OMA" id="NWVIMGD"/>
<dbReference type="GO" id="GO:0016020">
    <property type="term" value="C:membrane"/>
    <property type="evidence" value="ECO:0007669"/>
    <property type="project" value="UniProtKB-SubCell"/>
</dbReference>
<dbReference type="AlphaFoldDB" id="A0A0E0KXW9"/>
<evidence type="ECO:0000256" key="6">
    <source>
        <dbReference type="ARBA" id="ARBA00022989"/>
    </source>
</evidence>
<keyword evidence="7" id="KW-0472">Membrane</keyword>
<evidence type="ECO:0000256" key="5">
    <source>
        <dbReference type="ARBA" id="ARBA00022737"/>
    </source>
</evidence>
<dbReference type="PANTHER" id="PTHR47986">
    <property type="entry name" value="OSJNBA0070M12.3 PROTEIN"/>
    <property type="match status" value="1"/>
</dbReference>
<keyword evidence="6" id="KW-1133">Transmembrane helix</keyword>
<evidence type="ECO:0000256" key="7">
    <source>
        <dbReference type="ARBA" id="ARBA00023136"/>
    </source>
</evidence>
<dbReference type="STRING" id="4537.A0A0E0KXW9"/>
<dbReference type="PANTHER" id="PTHR47986:SF29">
    <property type="entry name" value="RECEPTOR PROTEIN KINASE TMK1"/>
    <property type="match status" value="1"/>
</dbReference>
<keyword evidence="2" id="KW-0433">Leucine-rich repeat</keyword>
<dbReference type="Gramene" id="OPUNC05G01450.1">
    <property type="protein sequence ID" value="OPUNC05G01450.1"/>
    <property type="gene ID" value="OPUNC05G01450"/>
</dbReference>
<accession>A0A0E0KXW9</accession>
<organism evidence="10">
    <name type="scientific">Oryza punctata</name>
    <name type="common">Red rice</name>
    <dbReference type="NCBI Taxonomy" id="4537"/>
    <lineage>
        <taxon>Eukaryota</taxon>
        <taxon>Viridiplantae</taxon>
        <taxon>Streptophyta</taxon>
        <taxon>Embryophyta</taxon>
        <taxon>Tracheophyta</taxon>
        <taxon>Spermatophyta</taxon>
        <taxon>Magnoliopsida</taxon>
        <taxon>Liliopsida</taxon>
        <taxon>Poales</taxon>
        <taxon>Poaceae</taxon>
        <taxon>BOP clade</taxon>
        <taxon>Oryzoideae</taxon>
        <taxon>Oryzeae</taxon>
        <taxon>Oryzinae</taxon>
        <taxon>Oryza</taxon>
    </lineage>
</organism>
<evidence type="ECO:0000256" key="9">
    <source>
        <dbReference type="ARBA" id="ARBA00023180"/>
    </source>
</evidence>
<dbReference type="HOGENOM" id="CLU_861620_0_0_1"/>
<dbReference type="SUPFAM" id="SSF52058">
    <property type="entry name" value="L domain-like"/>
    <property type="match status" value="1"/>
</dbReference>
<dbReference type="eggNOG" id="ENOG502QPQ4">
    <property type="taxonomic scope" value="Eukaryota"/>
</dbReference>
<evidence type="ECO:0000256" key="2">
    <source>
        <dbReference type="ARBA" id="ARBA00022614"/>
    </source>
</evidence>
<reference evidence="10" key="1">
    <citation type="submission" date="2015-04" db="UniProtKB">
        <authorList>
            <consortium name="EnsemblPlants"/>
        </authorList>
    </citation>
    <scope>IDENTIFICATION</scope>
</reference>